<dbReference type="GO" id="GO:0005524">
    <property type="term" value="F:ATP binding"/>
    <property type="evidence" value="ECO:0007669"/>
    <property type="project" value="InterPro"/>
</dbReference>
<comment type="caution">
    <text evidence="2">The sequence shown here is derived from an EMBL/GenBank/DDBJ whole genome shotgun (WGS) entry which is preliminary data.</text>
</comment>
<name>A0AAE3GE80_9PSEU</name>
<keyword evidence="2" id="KW-0808">Transferase</keyword>
<sequence>MRNLCPVPSPIAGSLPEIPRSDAVQARVVLLAGPSGGGKSTLARQLGWPVLRLDDFYREAGDPLLPVDPAGRVDWDRPESWHAEDALAAVLTLASTGTVEAPVYALGEDRRVGSRTVRLDGAPVFVAEGLFADLLVADCARAGVLADAILLCSAAPVTFLRRLTRDLAEARKPVPVLVRRGLRLWRNQPAVVRRGLANGMRRADPARARLDLAALAPVGAVGAAAR</sequence>
<dbReference type="SUPFAM" id="SSF52540">
    <property type="entry name" value="P-loop containing nucleoside triphosphate hydrolases"/>
    <property type="match status" value="1"/>
</dbReference>
<dbReference type="PRINTS" id="PR00988">
    <property type="entry name" value="URIDINKINASE"/>
</dbReference>
<dbReference type="Pfam" id="PF00485">
    <property type="entry name" value="PRK"/>
    <property type="match status" value="1"/>
</dbReference>
<feature type="domain" description="Phosphoribulokinase/uridine kinase" evidence="1">
    <location>
        <begin position="31"/>
        <end position="169"/>
    </location>
</feature>
<accession>A0AAE3GE80</accession>
<gene>
    <name evidence="2" type="ORF">LX83_003520</name>
</gene>
<dbReference type="EMBL" id="JAMTCK010000007">
    <property type="protein sequence ID" value="MCP2166652.1"/>
    <property type="molecule type" value="Genomic_DNA"/>
</dbReference>
<protein>
    <submittedName>
        <fullName evidence="2">Uridine kinase</fullName>
    </submittedName>
</protein>
<dbReference type="InterPro" id="IPR006083">
    <property type="entry name" value="PRK/URK"/>
</dbReference>
<dbReference type="GO" id="GO:0016301">
    <property type="term" value="F:kinase activity"/>
    <property type="evidence" value="ECO:0007669"/>
    <property type="project" value="UniProtKB-KW"/>
</dbReference>
<dbReference type="AlphaFoldDB" id="A0AAE3GE80"/>
<keyword evidence="3" id="KW-1185">Reference proteome</keyword>
<evidence type="ECO:0000313" key="2">
    <source>
        <dbReference type="EMBL" id="MCP2166652.1"/>
    </source>
</evidence>
<dbReference type="Proteomes" id="UP001206128">
    <property type="component" value="Unassembled WGS sequence"/>
</dbReference>
<dbReference type="Gene3D" id="3.40.50.300">
    <property type="entry name" value="P-loop containing nucleotide triphosphate hydrolases"/>
    <property type="match status" value="1"/>
</dbReference>
<dbReference type="InterPro" id="IPR027417">
    <property type="entry name" value="P-loop_NTPase"/>
</dbReference>
<keyword evidence="2" id="KW-0418">Kinase</keyword>
<evidence type="ECO:0000313" key="3">
    <source>
        <dbReference type="Proteomes" id="UP001206128"/>
    </source>
</evidence>
<reference evidence="2" key="1">
    <citation type="submission" date="2022-06" db="EMBL/GenBank/DDBJ databases">
        <title>Genomic Encyclopedia of Archaeal and Bacterial Type Strains, Phase II (KMG-II): from individual species to whole genera.</title>
        <authorList>
            <person name="Goeker M."/>
        </authorList>
    </citation>
    <scope>NUCLEOTIDE SEQUENCE</scope>
    <source>
        <strain evidence="2">DSM 43935</strain>
    </source>
</reference>
<evidence type="ECO:0000259" key="1">
    <source>
        <dbReference type="Pfam" id="PF00485"/>
    </source>
</evidence>
<organism evidence="2 3">
    <name type="scientific">Goodfellowiella coeruleoviolacea</name>
    <dbReference type="NCBI Taxonomy" id="334858"/>
    <lineage>
        <taxon>Bacteria</taxon>
        <taxon>Bacillati</taxon>
        <taxon>Actinomycetota</taxon>
        <taxon>Actinomycetes</taxon>
        <taxon>Pseudonocardiales</taxon>
        <taxon>Pseudonocardiaceae</taxon>
        <taxon>Goodfellowiella</taxon>
    </lineage>
</organism>
<proteinExistence type="predicted"/>